<dbReference type="InterPro" id="IPR002110">
    <property type="entry name" value="Ankyrin_rpt"/>
</dbReference>
<accession>A2F9V7</accession>
<dbReference type="Proteomes" id="UP000001542">
    <property type="component" value="Unassembled WGS sequence"/>
</dbReference>
<dbReference type="PROSITE" id="PS50297">
    <property type="entry name" value="ANK_REP_REGION"/>
    <property type="match status" value="1"/>
</dbReference>
<keyword evidence="1" id="KW-0040">ANK repeat</keyword>
<dbReference type="Gene3D" id="1.25.40.20">
    <property type="entry name" value="Ankyrin repeat-containing domain"/>
    <property type="match status" value="1"/>
</dbReference>
<sequence>MNYDESDRAGFTPLMLAEKSNNAKVVCYLIAMGAKRNENIKAVEFEIVNQLAKSQADQIRLYLSSYHKNALYQDE</sequence>
<keyword evidence="3" id="KW-1185">Reference proteome</keyword>
<feature type="repeat" description="ANK" evidence="1">
    <location>
        <begin position="9"/>
        <end position="41"/>
    </location>
</feature>
<dbReference type="InParanoid" id="A2F9V7"/>
<dbReference type="EMBL" id="DS113681">
    <property type="protein sequence ID" value="EAX98285.1"/>
    <property type="molecule type" value="Genomic_DNA"/>
</dbReference>
<gene>
    <name evidence="2" type="ORF">TVAG_018210</name>
</gene>
<dbReference type="InterPro" id="IPR036770">
    <property type="entry name" value="Ankyrin_rpt-contain_sf"/>
</dbReference>
<reference evidence="2" key="1">
    <citation type="submission" date="2006-10" db="EMBL/GenBank/DDBJ databases">
        <authorList>
            <person name="Amadeo P."/>
            <person name="Zhao Q."/>
            <person name="Wortman J."/>
            <person name="Fraser-Liggett C."/>
            <person name="Carlton J."/>
        </authorList>
    </citation>
    <scope>NUCLEOTIDE SEQUENCE</scope>
    <source>
        <strain evidence="2">G3</strain>
    </source>
</reference>
<dbReference type="Pfam" id="PF00023">
    <property type="entry name" value="Ank"/>
    <property type="match status" value="1"/>
</dbReference>
<dbReference type="KEGG" id="tva:4756082"/>
<evidence type="ECO:0000313" key="2">
    <source>
        <dbReference type="EMBL" id="EAX98285.1"/>
    </source>
</evidence>
<name>A2F9V7_TRIV3</name>
<dbReference type="PROSITE" id="PS50088">
    <property type="entry name" value="ANK_REPEAT"/>
    <property type="match status" value="1"/>
</dbReference>
<reference evidence="2" key="2">
    <citation type="journal article" date="2007" name="Science">
        <title>Draft genome sequence of the sexually transmitted pathogen Trichomonas vaginalis.</title>
        <authorList>
            <person name="Carlton J.M."/>
            <person name="Hirt R.P."/>
            <person name="Silva J.C."/>
            <person name="Delcher A.L."/>
            <person name="Schatz M."/>
            <person name="Zhao Q."/>
            <person name="Wortman J.R."/>
            <person name="Bidwell S.L."/>
            <person name="Alsmark U.C.M."/>
            <person name="Besteiro S."/>
            <person name="Sicheritz-Ponten T."/>
            <person name="Noel C.J."/>
            <person name="Dacks J.B."/>
            <person name="Foster P.G."/>
            <person name="Simillion C."/>
            <person name="Van de Peer Y."/>
            <person name="Miranda-Saavedra D."/>
            <person name="Barton G.J."/>
            <person name="Westrop G.D."/>
            <person name="Mueller S."/>
            <person name="Dessi D."/>
            <person name="Fiori P.L."/>
            <person name="Ren Q."/>
            <person name="Paulsen I."/>
            <person name="Zhang H."/>
            <person name="Bastida-Corcuera F.D."/>
            <person name="Simoes-Barbosa A."/>
            <person name="Brown M.T."/>
            <person name="Hayes R.D."/>
            <person name="Mukherjee M."/>
            <person name="Okumura C.Y."/>
            <person name="Schneider R."/>
            <person name="Smith A.J."/>
            <person name="Vanacova S."/>
            <person name="Villalvazo M."/>
            <person name="Haas B.J."/>
            <person name="Pertea M."/>
            <person name="Feldblyum T.V."/>
            <person name="Utterback T.R."/>
            <person name="Shu C.L."/>
            <person name="Osoegawa K."/>
            <person name="de Jong P.J."/>
            <person name="Hrdy I."/>
            <person name="Horvathova L."/>
            <person name="Zubacova Z."/>
            <person name="Dolezal P."/>
            <person name="Malik S.B."/>
            <person name="Logsdon J.M. Jr."/>
            <person name="Henze K."/>
            <person name="Gupta A."/>
            <person name="Wang C.C."/>
            <person name="Dunne R.L."/>
            <person name="Upcroft J.A."/>
            <person name="Upcroft P."/>
            <person name="White O."/>
            <person name="Salzberg S.L."/>
            <person name="Tang P."/>
            <person name="Chiu C.-H."/>
            <person name="Lee Y.-S."/>
            <person name="Embley T.M."/>
            <person name="Coombs G.H."/>
            <person name="Mottram J.C."/>
            <person name="Tachezy J."/>
            <person name="Fraser-Liggett C.M."/>
            <person name="Johnson P.J."/>
        </authorList>
    </citation>
    <scope>NUCLEOTIDE SEQUENCE [LARGE SCALE GENOMIC DNA]</scope>
    <source>
        <strain evidence="2">G3</strain>
    </source>
</reference>
<dbReference type="RefSeq" id="XP_001311215.1">
    <property type="nucleotide sequence ID" value="XM_001311214.1"/>
</dbReference>
<dbReference type="VEuPathDB" id="TrichDB:TVAGG3_0506760"/>
<dbReference type="SMR" id="A2F9V7"/>
<evidence type="ECO:0000313" key="3">
    <source>
        <dbReference type="Proteomes" id="UP000001542"/>
    </source>
</evidence>
<evidence type="ECO:0000256" key="1">
    <source>
        <dbReference type="PROSITE-ProRule" id="PRU00023"/>
    </source>
</evidence>
<proteinExistence type="predicted"/>
<dbReference type="VEuPathDB" id="TrichDB:TVAG_018210"/>
<organism evidence="2 3">
    <name type="scientific">Trichomonas vaginalis (strain ATCC PRA-98 / G3)</name>
    <dbReference type="NCBI Taxonomy" id="412133"/>
    <lineage>
        <taxon>Eukaryota</taxon>
        <taxon>Metamonada</taxon>
        <taxon>Parabasalia</taxon>
        <taxon>Trichomonadida</taxon>
        <taxon>Trichomonadidae</taxon>
        <taxon>Trichomonas</taxon>
    </lineage>
</organism>
<protein>
    <submittedName>
        <fullName evidence="2">Uncharacterized protein</fullName>
    </submittedName>
</protein>
<dbReference type="SUPFAM" id="SSF48403">
    <property type="entry name" value="Ankyrin repeat"/>
    <property type="match status" value="1"/>
</dbReference>
<dbReference type="AlphaFoldDB" id="A2F9V7"/>